<comment type="caution">
    <text evidence="1">The sequence shown here is derived from an EMBL/GenBank/DDBJ whole genome shotgun (WGS) entry which is preliminary data.</text>
</comment>
<dbReference type="EMBL" id="JAHHUM010002790">
    <property type="protein sequence ID" value="KAK5600780.1"/>
    <property type="molecule type" value="Genomic_DNA"/>
</dbReference>
<dbReference type="Proteomes" id="UP001311232">
    <property type="component" value="Unassembled WGS sequence"/>
</dbReference>
<evidence type="ECO:0000313" key="1">
    <source>
        <dbReference type="EMBL" id="KAK5600780.1"/>
    </source>
</evidence>
<reference evidence="1 2" key="1">
    <citation type="submission" date="2021-06" db="EMBL/GenBank/DDBJ databases">
        <authorList>
            <person name="Palmer J.M."/>
        </authorList>
    </citation>
    <scope>NUCLEOTIDE SEQUENCE [LARGE SCALE GENOMIC DNA]</scope>
    <source>
        <strain evidence="1 2">MEX-2019</strain>
        <tissue evidence="1">Muscle</tissue>
    </source>
</reference>
<dbReference type="AlphaFoldDB" id="A0AAV9QWG9"/>
<evidence type="ECO:0000313" key="2">
    <source>
        <dbReference type="Proteomes" id="UP001311232"/>
    </source>
</evidence>
<keyword evidence="2" id="KW-1185">Reference proteome</keyword>
<sequence>MRHFLSRSEAGKLVPVLLVHAGGTSHPSRASPDAAGFQQVWRRSGWISVVSDPVLREMLLVENRKVATLLSEYEATVSVGRLLETGLISSKETCCCLSQPI</sequence>
<protein>
    <submittedName>
        <fullName evidence="1">Uncharacterized protein</fullName>
    </submittedName>
</protein>
<name>A0AAV9QWG9_9TELE</name>
<organism evidence="1 2">
    <name type="scientific">Crenichthys baileyi</name>
    <name type="common">White River springfish</name>
    <dbReference type="NCBI Taxonomy" id="28760"/>
    <lineage>
        <taxon>Eukaryota</taxon>
        <taxon>Metazoa</taxon>
        <taxon>Chordata</taxon>
        <taxon>Craniata</taxon>
        <taxon>Vertebrata</taxon>
        <taxon>Euteleostomi</taxon>
        <taxon>Actinopterygii</taxon>
        <taxon>Neopterygii</taxon>
        <taxon>Teleostei</taxon>
        <taxon>Neoteleostei</taxon>
        <taxon>Acanthomorphata</taxon>
        <taxon>Ovalentaria</taxon>
        <taxon>Atherinomorphae</taxon>
        <taxon>Cyprinodontiformes</taxon>
        <taxon>Goodeidae</taxon>
        <taxon>Crenichthys</taxon>
    </lineage>
</organism>
<proteinExistence type="predicted"/>
<gene>
    <name evidence="1" type="ORF">CRENBAI_010266</name>
</gene>
<accession>A0AAV9QWG9</accession>